<protein>
    <recommendedName>
        <fullName evidence="6">Small ribosomal subunit protein uS14m</fullName>
    </recommendedName>
    <alternativeName>
        <fullName evidence="7">Ribosomal protein S14, mitochondrial</fullName>
    </alternativeName>
</protein>
<comment type="subcellular location">
    <subcellularLocation>
        <location evidence="1">Mitochondrion</location>
    </subcellularLocation>
</comment>
<dbReference type="PANTHER" id="PTHR19836">
    <property type="entry name" value="30S RIBOSOMAL PROTEIN S14"/>
    <property type="match status" value="1"/>
</dbReference>
<evidence type="ECO:0000256" key="3">
    <source>
        <dbReference type="ARBA" id="ARBA00022980"/>
    </source>
</evidence>
<dbReference type="InterPro" id="IPR018271">
    <property type="entry name" value="Ribosomal_uS14_CS"/>
</dbReference>
<keyword evidence="5" id="KW-0687">Ribonucleoprotein</keyword>
<dbReference type="GO" id="GO:0003735">
    <property type="term" value="F:structural constituent of ribosome"/>
    <property type="evidence" value="ECO:0007669"/>
    <property type="project" value="InterPro"/>
</dbReference>
<dbReference type="PROSITE" id="PS00527">
    <property type="entry name" value="RIBOSOMAL_S14"/>
    <property type="match status" value="1"/>
</dbReference>
<organism evidence="8 9">
    <name type="scientific">Erythroxylum novogranatense</name>
    <dbReference type="NCBI Taxonomy" id="1862640"/>
    <lineage>
        <taxon>Eukaryota</taxon>
        <taxon>Viridiplantae</taxon>
        <taxon>Streptophyta</taxon>
        <taxon>Embryophyta</taxon>
        <taxon>Tracheophyta</taxon>
        <taxon>Spermatophyta</taxon>
        <taxon>Magnoliopsida</taxon>
        <taxon>eudicotyledons</taxon>
        <taxon>Gunneridae</taxon>
        <taxon>Pentapetalae</taxon>
        <taxon>rosids</taxon>
        <taxon>fabids</taxon>
        <taxon>Malpighiales</taxon>
        <taxon>Erythroxylaceae</taxon>
        <taxon>Erythroxylum</taxon>
    </lineage>
</organism>
<evidence type="ECO:0000256" key="7">
    <source>
        <dbReference type="ARBA" id="ARBA00042804"/>
    </source>
</evidence>
<dbReference type="Gene3D" id="1.10.287.1480">
    <property type="match status" value="1"/>
</dbReference>
<dbReference type="AlphaFoldDB" id="A0AAV8S5T4"/>
<dbReference type="GO" id="GO:0015935">
    <property type="term" value="C:small ribosomal subunit"/>
    <property type="evidence" value="ECO:0007669"/>
    <property type="project" value="TreeGrafter"/>
</dbReference>
<keyword evidence="4" id="KW-0496">Mitochondrion</keyword>
<evidence type="ECO:0000313" key="8">
    <source>
        <dbReference type="EMBL" id="KAJ8747532.1"/>
    </source>
</evidence>
<keyword evidence="3" id="KW-0689">Ribosomal protein</keyword>
<name>A0AAV8S5T4_9ROSI</name>
<gene>
    <name evidence="8" type="ORF">K2173_014384</name>
</gene>
<dbReference type="Pfam" id="PF00253">
    <property type="entry name" value="Ribosomal_S14"/>
    <property type="match status" value="1"/>
</dbReference>
<dbReference type="Proteomes" id="UP001159364">
    <property type="component" value="Unassembled WGS sequence"/>
</dbReference>
<accession>A0AAV8S5T4</accession>
<dbReference type="FunFam" id="1.10.287.1480:FF:000001">
    <property type="entry name" value="30S ribosomal protein S14"/>
    <property type="match status" value="1"/>
</dbReference>
<keyword evidence="9" id="KW-1185">Reference proteome</keyword>
<evidence type="ECO:0000256" key="4">
    <source>
        <dbReference type="ARBA" id="ARBA00023128"/>
    </source>
</evidence>
<dbReference type="SUPFAM" id="SSF57716">
    <property type="entry name" value="Glucocorticoid receptor-like (DNA-binding domain)"/>
    <property type="match status" value="1"/>
</dbReference>
<evidence type="ECO:0000256" key="2">
    <source>
        <dbReference type="ARBA" id="ARBA00009083"/>
    </source>
</evidence>
<evidence type="ECO:0000313" key="9">
    <source>
        <dbReference type="Proteomes" id="UP001159364"/>
    </source>
</evidence>
<comment type="similarity">
    <text evidence="2">Belongs to the universal ribosomal protein uS14 family.</text>
</comment>
<evidence type="ECO:0000256" key="5">
    <source>
        <dbReference type="ARBA" id="ARBA00023274"/>
    </source>
</evidence>
<sequence>MLFRRKLKMSFLEKMTAINEENRCIKDNHRRELAEKFELRRKLYKALVRDPTLPNELPRNSSFTRVRNRCIFTGRPRGVYQFFRMSRIVFRTLASNGMLNGVKKASW</sequence>
<dbReference type="PANTHER" id="PTHR19836:SF30">
    <property type="entry name" value="RIBOSOMAL PROTEIN S14"/>
    <property type="match status" value="1"/>
</dbReference>
<evidence type="ECO:0000256" key="6">
    <source>
        <dbReference type="ARBA" id="ARBA00040774"/>
    </source>
</evidence>
<dbReference type="EMBL" id="JAIWQS010000153">
    <property type="protein sequence ID" value="KAJ8747532.1"/>
    <property type="molecule type" value="Genomic_DNA"/>
</dbReference>
<proteinExistence type="inferred from homology"/>
<evidence type="ECO:0000256" key="1">
    <source>
        <dbReference type="ARBA" id="ARBA00004173"/>
    </source>
</evidence>
<dbReference type="GO" id="GO:0006412">
    <property type="term" value="P:translation"/>
    <property type="evidence" value="ECO:0007669"/>
    <property type="project" value="InterPro"/>
</dbReference>
<comment type="caution">
    <text evidence="8">The sequence shown here is derived from an EMBL/GenBank/DDBJ whole genome shotgun (WGS) entry which is preliminary data.</text>
</comment>
<dbReference type="GO" id="GO:0005739">
    <property type="term" value="C:mitochondrion"/>
    <property type="evidence" value="ECO:0007669"/>
    <property type="project" value="UniProtKB-SubCell"/>
</dbReference>
<dbReference type="InterPro" id="IPR001209">
    <property type="entry name" value="Ribosomal_uS14"/>
</dbReference>
<reference evidence="8 9" key="1">
    <citation type="submission" date="2021-09" db="EMBL/GenBank/DDBJ databases">
        <title>Genomic insights and catalytic innovation underlie evolution of tropane alkaloids biosynthesis.</title>
        <authorList>
            <person name="Wang Y.-J."/>
            <person name="Tian T."/>
            <person name="Huang J.-P."/>
            <person name="Huang S.-X."/>
        </authorList>
    </citation>
    <scope>NUCLEOTIDE SEQUENCE [LARGE SCALE GENOMIC DNA]</scope>
    <source>
        <strain evidence="8">KIB-2018</strain>
        <tissue evidence="8">Leaf</tissue>
    </source>
</reference>